<dbReference type="InterPro" id="IPR039135">
    <property type="entry name" value="NAT9-like"/>
</dbReference>
<dbReference type="OrthoDB" id="5043642at2759"/>
<feature type="domain" description="N-acetyltransferase" evidence="5">
    <location>
        <begin position="34"/>
        <end position="178"/>
    </location>
</feature>
<name>A0A9Q1H743_HOLLE</name>
<gene>
    <name evidence="6" type="ORF">HOLleu_19058</name>
</gene>
<keyword evidence="7" id="KW-1185">Reference proteome</keyword>
<dbReference type="PANTHER" id="PTHR13256">
    <property type="entry name" value="N-ACETYLTRANSFERASE 9"/>
    <property type="match status" value="1"/>
</dbReference>
<organism evidence="6 7">
    <name type="scientific">Holothuria leucospilota</name>
    <name type="common">Black long sea cucumber</name>
    <name type="synonym">Mertensiothuria leucospilota</name>
    <dbReference type="NCBI Taxonomy" id="206669"/>
    <lineage>
        <taxon>Eukaryota</taxon>
        <taxon>Metazoa</taxon>
        <taxon>Echinodermata</taxon>
        <taxon>Eleutherozoa</taxon>
        <taxon>Echinozoa</taxon>
        <taxon>Holothuroidea</taxon>
        <taxon>Aspidochirotacea</taxon>
        <taxon>Aspidochirotida</taxon>
        <taxon>Holothuriidae</taxon>
        <taxon>Holothuria</taxon>
    </lineage>
</organism>
<dbReference type="AlphaFoldDB" id="A0A9Q1H743"/>
<evidence type="ECO:0000256" key="2">
    <source>
        <dbReference type="ARBA" id="ARBA00022679"/>
    </source>
</evidence>
<evidence type="ECO:0000313" key="6">
    <source>
        <dbReference type="EMBL" id="KAJ8038082.1"/>
    </source>
</evidence>
<dbReference type="Proteomes" id="UP001152320">
    <property type="component" value="Chromosome 8"/>
</dbReference>
<dbReference type="SUPFAM" id="SSF55729">
    <property type="entry name" value="Acyl-CoA N-acyltransferases (Nat)"/>
    <property type="match status" value="1"/>
</dbReference>
<evidence type="ECO:0000313" key="7">
    <source>
        <dbReference type="Proteomes" id="UP001152320"/>
    </source>
</evidence>
<accession>A0A9Q1H743</accession>
<dbReference type="FunFam" id="3.40.630.30:FF:000248">
    <property type="entry name" value="N-acetyltransferase 9-like protein"/>
    <property type="match status" value="1"/>
</dbReference>
<dbReference type="InterPro" id="IPR016181">
    <property type="entry name" value="Acyl_CoA_acyltransferase"/>
</dbReference>
<dbReference type="EMBL" id="JAIZAY010000008">
    <property type="protein sequence ID" value="KAJ8038082.1"/>
    <property type="molecule type" value="Genomic_DNA"/>
</dbReference>
<comment type="caution">
    <text evidence="6">The sequence shown here is derived from an EMBL/GenBank/DDBJ whole genome shotgun (WGS) entry which is preliminary data.</text>
</comment>
<evidence type="ECO:0000259" key="5">
    <source>
        <dbReference type="PROSITE" id="PS51186"/>
    </source>
</evidence>
<dbReference type="InterPro" id="IPR000182">
    <property type="entry name" value="GNAT_dom"/>
</dbReference>
<comment type="similarity">
    <text evidence="1">Belongs to the acetyltransferase family. GNAT subfamily.</text>
</comment>
<proteinExistence type="inferred from homology"/>
<keyword evidence="3" id="KW-0012">Acyltransferase</keyword>
<evidence type="ECO:0000256" key="1">
    <source>
        <dbReference type="ARBA" id="ARBA00009342"/>
    </source>
</evidence>
<protein>
    <recommendedName>
        <fullName evidence="4">N-acetyltransferase 9-like protein</fullName>
    </recommendedName>
</protein>
<evidence type="ECO:0000256" key="4">
    <source>
        <dbReference type="ARBA" id="ARBA00069551"/>
    </source>
</evidence>
<evidence type="ECO:0000256" key="3">
    <source>
        <dbReference type="ARBA" id="ARBA00023315"/>
    </source>
</evidence>
<keyword evidence="2" id="KW-0808">Transferase</keyword>
<dbReference type="GO" id="GO:0008080">
    <property type="term" value="F:N-acetyltransferase activity"/>
    <property type="evidence" value="ECO:0007669"/>
    <property type="project" value="InterPro"/>
</dbReference>
<dbReference type="Gene3D" id="3.40.630.30">
    <property type="match status" value="1"/>
</dbReference>
<dbReference type="PROSITE" id="PS51186">
    <property type="entry name" value="GNAT"/>
    <property type="match status" value="1"/>
</dbReference>
<dbReference type="PANTHER" id="PTHR13256:SF16">
    <property type="entry name" value="ALPHA_BETA-TUBULIN-N-ACETYLTRANSFERASE 9"/>
    <property type="match status" value="1"/>
</dbReference>
<reference evidence="6" key="1">
    <citation type="submission" date="2021-10" db="EMBL/GenBank/DDBJ databases">
        <title>Tropical sea cucumber genome reveals ecological adaptation and Cuvierian tubules defense mechanism.</title>
        <authorList>
            <person name="Chen T."/>
        </authorList>
    </citation>
    <scope>NUCLEOTIDE SEQUENCE</scope>
    <source>
        <strain evidence="6">Nanhai2018</strain>
        <tissue evidence="6">Muscle</tissue>
    </source>
</reference>
<dbReference type="Pfam" id="PF13302">
    <property type="entry name" value="Acetyltransf_3"/>
    <property type="match status" value="1"/>
</dbReference>
<sequence>MKINENCSITGKRVILVPYKRHHVLRYHEWMKSAELQELTASEPLTLDQEYEMQISWHEDEEKLTFIIMDLAKWRNESFTEEDCMCGDVNLFFNNTEDNSEAEIEIMIAEPSCRGKGYGTEAIFLMMNYGVSHLNLEKITAKIGFKNVKSLTLFEELGFTEVSRSEVFQEVTLSLPLTSDIREVISQETAGSQIIEYKPKRFRYYTGEIFEEKETYC</sequence>